<dbReference type="EnsemblPlants" id="MELO3C035181.2.1">
    <property type="protein sequence ID" value="MELO3C035181.2.1"/>
    <property type="gene ID" value="MELO3C035181.2"/>
</dbReference>
<feature type="transmembrane region" description="Helical" evidence="1">
    <location>
        <begin position="50"/>
        <end position="74"/>
    </location>
</feature>
<reference evidence="2" key="1">
    <citation type="submission" date="2023-03" db="UniProtKB">
        <authorList>
            <consortium name="EnsemblPlants"/>
        </authorList>
    </citation>
    <scope>IDENTIFICATION</scope>
</reference>
<proteinExistence type="predicted"/>
<accession>A0A9I9EL06</accession>
<dbReference type="Gramene" id="MELO3C035181.2.1">
    <property type="protein sequence ID" value="MELO3C035181.2.1"/>
    <property type="gene ID" value="MELO3C035181.2"/>
</dbReference>
<keyword evidence="1" id="KW-0812">Transmembrane</keyword>
<keyword evidence="1" id="KW-1133">Transmembrane helix</keyword>
<evidence type="ECO:0000313" key="2">
    <source>
        <dbReference type="EnsemblPlants" id="MELO3C035181.2.1"/>
    </source>
</evidence>
<name>A0A9I9EL06_CUCME</name>
<protein>
    <submittedName>
        <fullName evidence="2">Uncharacterized protein</fullName>
    </submittedName>
</protein>
<organism evidence="2">
    <name type="scientific">Cucumis melo</name>
    <name type="common">Muskmelon</name>
    <dbReference type="NCBI Taxonomy" id="3656"/>
    <lineage>
        <taxon>Eukaryota</taxon>
        <taxon>Viridiplantae</taxon>
        <taxon>Streptophyta</taxon>
        <taxon>Embryophyta</taxon>
        <taxon>Tracheophyta</taxon>
        <taxon>Spermatophyta</taxon>
        <taxon>Magnoliopsida</taxon>
        <taxon>eudicotyledons</taxon>
        <taxon>Gunneridae</taxon>
        <taxon>Pentapetalae</taxon>
        <taxon>rosids</taxon>
        <taxon>fabids</taxon>
        <taxon>Cucurbitales</taxon>
        <taxon>Cucurbitaceae</taxon>
        <taxon>Benincaseae</taxon>
        <taxon>Cucumis</taxon>
    </lineage>
</organism>
<dbReference type="AlphaFoldDB" id="A0A9I9EL06"/>
<sequence length="92" mass="11212">MTIISIVRRSFGWYQKQSYDRYVQSGQYYTILFWRLVEVFFSFIRKSLRIAYLTTLTYSLLLVIRCHNYFLYLYNIQFPRELQGISNTIGLI</sequence>
<keyword evidence="1" id="KW-0472">Membrane</keyword>
<evidence type="ECO:0000256" key="1">
    <source>
        <dbReference type="SAM" id="Phobius"/>
    </source>
</evidence>